<proteinExistence type="predicted"/>
<dbReference type="Proteomes" id="UP000584642">
    <property type="component" value="Unassembled WGS sequence"/>
</dbReference>
<sequence>MDLSRRLILLVCGVLIAAVAVTGGVFAYGAHGALLERALADGRHVAELAARSTALVREVPRAAEELLSAQIVAQASLAAELVAMGEAARQPARVINDRLRAAADAGAIEEIVATDQRGRIVYRSRPVADVAYGADAAPSEQPFTTLLKGSTTPVVRPAQRLEAGGPVIKPAAVAGADKPRVVRVDADVTGLAELARRAGVERVIDELLASRMVEAVWLLAPDQRVLAHGAVTGIRAAGAPAPDADELAAARSASGGRKAAAVLAGPWVLAAAPVTLSNNEPFATLLVRMPAGDLDGGWRTPALVAGVVTLLLLILAVGRIAATVGGRLDEPLDRLAEAASALHVGRFNPFTLNDLCDRDDAAARAARAFRAMAVEVTQREEHLEALLQSARGEPEEEPAPEPEGAPADEEYRDGQGV</sequence>
<evidence type="ECO:0000256" key="1">
    <source>
        <dbReference type="SAM" id="MobiDB-lite"/>
    </source>
</evidence>
<evidence type="ECO:0000256" key="2">
    <source>
        <dbReference type="SAM" id="Phobius"/>
    </source>
</evidence>
<keyword evidence="2" id="KW-0472">Membrane</keyword>
<evidence type="ECO:0000313" key="3">
    <source>
        <dbReference type="EMBL" id="NYZ21666.1"/>
    </source>
</evidence>
<organism evidence="3 4">
    <name type="scientific">Azospirillum oleiclasticum</name>
    <dbReference type="NCBI Taxonomy" id="2735135"/>
    <lineage>
        <taxon>Bacteria</taxon>
        <taxon>Pseudomonadati</taxon>
        <taxon>Pseudomonadota</taxon>
        <taxon>Alphaproteobacteria</taxon>
        <taxon>Rhodospirillales</taxon>
        <taxon>Azospirillaceae</taxon>
        <taxon>Azospirillum</taxon>
    </lineage>
</organism>
<protein>
    <recommendedName>
        <fullName evidence="5">HAMP domain-containing protein</fullName>
    </recommendedName>
</protein>
<gene>
    <name evidence="3" type="ORF">HND93_18285</name>
</gene>
<evidence type="ECO:0008006" key="5">
    <source>
        <dbReference type="Google" id="ProtNLM"/>
    </source>
</evidence>
<keyword evidence="2" id="KW-0812">Transmembrane</keyword>
<evidence type="ECO:0000313" key="4">
    <source>
        <dbReference type="Proteomes" id="UP000584642"/>
    </source>
</evidence>
<name>A0ABX2TEE6_9PROT</name>
<keyword evidence="4" id="KW-1185">Reference proteome</keyword>
<accession>A0ABX2TEE6</accession>
<feature type="region of interest" description="Disordered" evidence="1">
    <location>
        <begin position="383"/>
        <end position="417"/>
    </location>
</feature>
<feature type="transmembrane region" description="Helical" evidence="2">
    <location>
        <begin position="302"/>
        <end position="322"/>
    </location>
</feature>
<dbReference type="EMBL" id="JABFDB010000013">
    <property type="protein sequence ID" value="NYZ21666.1"/>
    <property type="molecule type" value="Genomic_DNA"/>
</dbReference>
<feature type="compositionally biased region" description="Acidic residues" evidence="1">
    <location>
        <begin position="394"/>
        <end position="411"/>
    </location>
</feature>
<comment type="caution">
    <text evidence="3">The sequence shown here is derived from an EMBL/GenBank/DDBJ whole genome shotgun (WGS) entry which is preliminary data.</text>
</comment>
<keyword evidence="2" id="KW-1133">Transmembrane helix</keyword>
<reference evidence="3 4" key="1">
    <citation type="submission" date="2020-05" db="EMBL/GenBank/DDBJ databases">
        <title>Azospirillum oleiclasticum sp. nov, a nitrogen-fixing and heavy crude oil-emulsifying bacterium isolated from the crude oil of Yumen Oilfield.</title>
        <authorList>
            <person name="Wu D."/>
            <person name="Cai M."/>
            <person name="Zhang X."/>
        </authorList>
    </citation>
    <scope>NUCLEOTIDE SEQUENCE [LARGE SCALE GENOMIC DNA]</scope>
    <source>
        <strain evidence="3 4">ROY-1-1-2</strain>
    </source>
</reference>
<dbReference type="RefSeq" id="WP_180283447.1">
    <property type="nucleotide sequence ID" value="NZ_JABFDB010000013.1"/>
</dbReference>